<dbReference type="RefSeq" id="WP_382379890.1">
    <property type="nucleotide sequence ID" value="NZ_JBHRZI010000052.1"/>
</dbReference>
<evidence type="ECO:0000313" key="3">
    <source>
        <dbReference type="Proteomes" id="UP001595690"/>
    </source>
</evidence>
<gene>
    <name evidence="2" type="ORF">ACFOWZ_43675</name>
</gene>
<dbReference type="EMBL" id="JBHRZI010000052">
    <property type="protein sequence ID" value="MFC3898410.1"/>
    <property type="molecule type" value="Genomic_DNA"/>
</dbReference>
<dbReference type="InterPro" id="IPR041720">
    <property type="entry name" value="FbaB-like"/>
</dbReference>
<dbReference type="InterPro" id="IPR050456">
    <property type="entry name" value="DeoC/FbaB_aldolase"/>
</dbReference>
<dbReference type="PANTHER" id="PTHR47916:SF1">
    <property type="entry name" value="3-HYDROXY-5-PHOSPHONOOXYPENTANE-2,4-DIONE THIOLASE"/>
    <property type="match status" value="1"/>
</dbReference>
<proteinExistence type="predicted"/>
<dbReference type="PANTHER" id="PTHR47916">
    <property type="entry name" value="FRUCTOSE-BISPHOSPHATE ALDOLASE CLASS 1"/>
    <property type="match status" value="1"/>
</dbReference>
<dbReference type="PIRSF" id="PIRSF038992">
    <property type="entry name" value="Aldolase_Ia"/>
    <property type="match status" value="1"/>
</dbReference>
<keyword evidence="3" id="KW-1185">Reference proteome</keyword>
<evidence type="ECO:0000313" key="2">
    <source>
        <dbReference type="EMBL" id="MFC3898410.1"/>
    </source>
</evidence>
<dbReference type="NCBIfam" id="NF005556">
    <property type="entry name" value="PRK07226.1"/>
    <property type="match status" value="1"/>
</dbReference>
<organism evidence="2 3">
    <name type="scientific">Lentzea rhizosphaerae</name>
    <dbReference type="NCBI Taxonomy" id="2041025"/>
    <lineage>
        <taxon>Bacteria</taxon>
        <taxon>Bacillati</taxon>
        <taxon>Actinomycetota</taxon>
        <taxon>Actinomycetes</taxon>
        <taxon>Pseudonocardiales</taxon>
        <taxon>Pseudonocardiaceae</taxon>
        <taxon>Lentzea</taxon>
    </lineage>
</organism>
<name>A0ABV8C8Q9_9PSEU</name>
<evidence type="ECO:0000256" key="1">
    <source>
        <dbReference type="SAM" id="MobiDB-lite"/>
    </source>
</evidence>
<feature type="region of interest" description="Disordered" evidence="1">
    <location>
        <begin position="258"/>
        <end position="281"/>
    </location>
</feature>
<dbReference type="Gene3D" id="3.20.20.70">
    <property type="entry name" value="Aldolase class I"/>
    <property type="match status" value="1"/>
</dbReference>
<dbReference type="SMART" id="SM01133">
    <property type="entry name" value="DeoC"/>
    <property type="match status" value="1"/>
</dbReference>
<protein>
    <submittedName>
        <fullName evidence="2">2-amino-3,7-dideoxy-D-threo-hept-6-ulosonate synthase</fullName>
    </submittedName>
</protein>
<dbReference type="InterPro" id="IPR013785">
    <property type="entry name" value="Aldolase_TIM"/>
</dbReference>
<accession>A0ABV8C8Q9</accession>
<dbReference type="Proteomes" id="UP001595690">
    <property type="component" value="Unassembled WGS sequence"/>
</dbReference>
<dbReference type="SUPFAM" id="SSF51569">
    <property type="entry name" value="Aldolase"/>
    <property type="match status" value="1"/>
</dbReference>
<dbReference type="InterPro" id="IPR002915">
    <property type="entry name" value="DeoC/FbaB/LacD_aldolase"/>
</dbReference>
<comment type="caution">
    <text evidence="2">The sequence shown here is derived from an EMBL/GenBank/DDBJ whole genome shotgun (WGS) entry which is preliminary data.</text>
</comment>
<dbReference type="Pfam" id="PF01791">
    <property type="entry name" value="DeoC"/>
    <property type="match status" value="1"/>
</dbReference>
<sequence>MTNTGKLFRLRRLSSANDGRHLFVPLDHSVSDGPIAPYDRWHDLLRNLVTGGADALIVHKGRARLVPPSILASCALVVHLSAGTAHAADTNAKVLVGMAEDALRLGADAVSVHVNIGSDTEARQLADLGAVATACEAWGLPLIAMIYPRGPRIIDPKDPALLAHVVNIAADLGADLVKTSVTLPVRRMAEVVANSPIPVLAAGGPIDGSDLIACATELMAAGCAGLAVGRKVFTSSNPASLVARLAAVVHGPHATVPNSAAHQAAHQTDLSRIPTMTTGAR</sequence>
<reference evidence="3" key="1">
    <citation type="journal article" date="2019" name="Int. J. Syst. Evol. Microbiol.">
        <title>The Global Catalogue of Microorganisms (GCM) 10K type strain sequencing project: providing services to taxonomists for standard genome sequencing and annotation.</title>
        <authorList>
            <consortium name="The Broad Institute Genomics Platform"/>
            <consortium name="The Broad Institute Genome Sequencing Center for Infectious Disease"/>
            <person name="Wu L."/>
            <person name="Ma J."/>
        </authorList>
    </citation>
    <scope>NUCLEOTIDE SEQUENCE [LARGE SCALE GENOMIC DNA]</scope>
    <source>
        <strain evidence="3">CGMCC 4.7405</strain>
    </source>
</reference>